<protein>
    <submittedName>
        <fullName evidence="1">Uncharacterized protein</fullName>
    </submittedName>
</protein>
<dbReference type="AlphaFoldDB" id="A0A224Y8T3"/>
<proteinExistence type="predicted"/>
<sequence length="101" mass="11121">MAASECKSVCGHISSIRSGARVEHIAMPTQVSSSFCSGVRLAAAKFKRVATLHEEHMSPASSTDQINSRSVVQRVLSECFLLLPLSFHYHRHNTPLLHTSF</sequence>
<dbReference type="EMBL" id="GFPF01002059">
    <property type="protein sequence ID" value="MAA13205.1"/>
    <property type="molecule type" value="Transcribed_RNA"/>
</dbReference>
<name>A0A224Y8T3_9ACAR</name>
<reference evidence="1" key="1">
    <citation type="journal article" date="2017" name="Parasit. Vectors">
        <title>Sialotranscriptomics of Rhipicephalus zambeziensis reveals intricate expression profiles of secretory proteins and suggests tight temporal transcriptional regulation during blood-feeding.</title>
        <authorList>
            <person name="de Castro M.H."/>
            <person name="de Klerk D."/>
            <person name="Pienaar R."/>
            <person name="Rees D.J.G."/>
            <person name="Mans B.J."/>
        </authorList>
    </citation>
    <scope>NUCLEOTIDE SEQUENCE</scope>
    <source>
        <tissue evidence="1">Salivary glands</tissue>
    </source>
</reference>
<accession>A0A224Y8T3</accession>
<evidence type="ECO:0000313" key="1">
    <source>
        <dbReference type="EMBL" id="MAA13205.1"/>
    </source>
</evidence>
<organism evidence="1">
    <name type="scientific">Rhipicephalus zambeziensis</name>
    <dbReference type="NCBI Taxonomy" id="60191"/>
    <lineage>
        <taxon>Eukaryota</taxon>
        <taxon>Metazoa</taxon>
        <taxon>Ecdysozoa</taxon>
        <taxon>Arthropoda</taxon>
        <taxon>Chelicerata</taxon>
        <taxon>Arachnida</taxon>
        <taxon>Acari</taxon>
        <taxon>Parasitiformes</taxon>
        <taxon>Ixodida</taxon>
        <taxon>Ixodoidea</taxon>
        <taxon>Ixodidae</taxon>
        <taxon>Rhipicephalinae</taxon>
        <taxon>Rhipicephalus</taxon>
        <taxon>Rhipicephalus</taxon>
    </lineage>
</organism>